<feature type="non-terminal residue" evidence="1">
    <location>
        <position position="63"/>
    </location>
</feature>
<gene>
    <name evidence="1" type="ORF">METZ01_LOCUS135215</name>
</gene>
<evidence type="ECO:0000313" key="1">
    <source>
        <dbReference type="EMBL" id="SVA82361.1"/>
    </source>
</evidence>
<dbReference type="AlphaFoldDB" id="A0A381Z0D4"/>
<organism evidence="1">
    <name type="scientific">marine metagenome</name>
    <dbReference type="NCBI Taxonomy" id="408172"/>
    <lineage>
        <taxon>unclassified sequences</taxon>
        <taxon>metagenomes</taxon>
        <taxon>ecological metagenomes</taxon>
    </lineage>
</organism>
<protein>
    <submittedName>
        <fullName evidence="1">Uncharacterized protein</fullName>
    </submittedName>
</protein>
<proteinExistence type="predicted"/>
<dbReference type="SUPFAM" id="SSF53649">
    <property type="entry name" value="Alkaline phosphatase-like"/>
    <property type="match status" value="1"/>
</dbReference>
<reference evidence="1" key="1">
    <citation type="submission" date="2018-05" db="EMBL/GenBank/DDBJ databases">
        <authorList>
            <person name="Lanie J.A."/>
            <person name="Ng W.-L."/>
            <person name="Kazmierczak K.M."/>
            <person name="Andrzejewski T.M."/>
            <person name="Davidsen T.M."/>
            <person name="Wayne K.J."/>
            <person name="Tettelin H."/>
            <person name="Glass J.I."/>
            <person name="Rusch D."/>
            <person name="Podicherti R."/>
            <person name="Tsui H.-C.T."/>
            <person name="Winkler M.E."/>
        </authorList>
    </citation>
    <scope>NUCLEOTIDE SEQUENCE</scope>
</reference>
<sequence length="63" mass="6967">MGGTDTAVCMPSRAMLMTGRTLFHLEKSGEHIPEDHVMLGETLGRSGYHCWGTGKWHNGTESY</sequence>
<name>A0A381Z0D4_9ZZZZ</name>
<dbReference type="InterPro" id="IPR017850">
    <property type="entry name" value="Alkaline_phosphatase_core_sf"/>
</dbReference>
<accession>A0A381Z0D4</accession>
<dbReference type="Gene3D" id="3.40.720.10">
    <property type="entry name" value="Alkaline Phosphatase, subunit A"/>
    <property type="match status" value="1"/>
</dbReference>
<dbReference type="EMBL" id="UINC01019453">
    <property type="protein sequence ID" value="SVA82361.1"/>
    <property type="molecule type" value="Genomic_DNA"/>
</dbReference>